<name>A0A8S3W926_PARAO</name>
<dbReference type="PANTHER" id="PTHR47326">
    <property type="entry name" value="TRANSPOSABLE ELEMENT TC3 TRANSPOSASE-LIKE PROTEIN"/>
    <property type="match status" value="1"/>
</dbReference>
<reference evidence="1" key="1">
    <citation type="submission" date="2021-04" db="EMBL/GenBank/DDBJ databases">
        <authorList>
            <person name="Tunstrom K."/>
        </authorList>
    </citation>
    <scope>NUCLEOTIDE SEQUENCE</scope>
</reference>
<gene>
    <name evidence="1" type="ORF">PAPOLLO_LOCUS3419</name>
</gene>
<dbReference type="Proteomes" id="UP000691718">
    <property type="component" value="Unassembled WGS sequence"/>
</dbReference>
<dbReference type="PANTHER" id="PTHR47326:SF1">
    <property type="entry name" value="HTH PSQ-TYPE DOMAIN-CONTAINING PROTEIN"/>
    <property type="match status" value="1"/>
</dbReference>
<comment type="caution">
    <text evidence="1">The sequence shown here is derived from an EMBL/GenBank/DDBJ whole genome shotgun (WGS) entry which is preliminary data.</text>
</comment>
<evidence type="ECO:0000313" key="2">
    <source>
        <dbReference type="Proteomes" id="UP000691718"/>
    </source>
</evidence>
<dbReference type="OrthoDB" id="9971063at2759"/>
<organism evidence="1 2">
    <name type="scientific">Parnassius apollo</name>
    <name type="common">Apollo butterfly</name>
    <name type="synonym">Papilio apollo</name>
    <dbReference type="NCBI Taxonomy" id="110799"/>
    <lineage>
        <taxon>Eukaryota</taxon>
        <taxon>Metazoa</taxon>
        <taxon>Ecdysozoa</taxon>
        <taxon>Arthropoda</taxon>
        <taxon>Hexapoda</taxon>
        <taxon>Insecta</taxon>
        <taxon>Pterygota</taxon>
        <taxon>Neoptera</taxon>
        <taxon>Endopterygota</taxon>
        <taxon>Lepidoptera</taxon>
        <taxon>Glossata</taxon>
        <taxon>Ditrysia</taxon>
        <taxon>Papilionoidea</taxon>
        <taxon>Papilionidae</taxon>
        <taxon>Parnassiinae</taxon>
        <taxon>Parnassini</taxon>
        <taxon>Parnassius</taxon>
        <taxon>Parnassius</taxon>
    </lineage>
</organism>
<dbReference type="EMBL" id="CAJQZP010000212">
    <property type="protein sequence ID" value="CAG4946679.1"/>
    <property type="molecule type" value="Genomic_DNA"/>
</dbReference>
<sequence>MSTCILRKTRDNHEYPKTILWMDEAHYTRDGIVNCRNLHKWCPKGENPKLKRASTYQVKFLLNVWAALIDNILIDPIIFPRALTGERFLELLRDELPLLLEWNDAANGRMPALPITPELSGHF</sequence>
<proteinExistence type="predicted"/>
<dbReference type="AlphaFoldDB" id="A0A8S3W926"/>
<protein>
    <submittedName>
        <fullName evidence="1">(apollo) hypothetical protein</fullName>
    </submittedName>
</protein>
<evidence type="ECO:0000313" key="1">
    <source>
        <dbReference type="EMBL" id="CAG4946679.1"/>
    </source>
</evidence>
<keyword evidence="2" id="KW-1185">Reference proteome</keyword>
<accession>A0A8S3W926</accession>